<keyword evidence="3" id="KW-1185">Reference proteome</keyword>
<evidence type="ECO:0000313" key="3">
    <source>
        <dbReference type="Proteomes" id="UP000005519"/>
    </source>
</evidence>
<dbReference type="InterPro" id="IPR016039">
    <property type="entry name" value="Thiolase-like"/>
</dbReference>
<dbReference type="SUPFAM" id="SSF53901">
    <property type="entry name" value="Thiolase-like"/>
    <property type="match status" value="1"/>
</dbReference>
<dbReference type="Proteomes" id="UP000005519">
    <property type="component" value="Unassembled WGS sequence"/>
</dbReference>
<feature type="domain" description="Beta-ketoacyl synthase-like N-terminal" evidence="1">
    <location>
        <begin position="22"/>
        <end position="235"/>
    </location>
</feature>
<name>C9PNT3_9PAST</name>
<dbReference type="RefSeq" id="WP_005763520.1">
    <property type="nucleotide sequence ID" value="NZ_GG704811.1"/>
</dbReference>
<sequence>MLTFNITKLKAYSANLTDETQWQTWANQEFRPLEAGIKFPTPLIPMMQARRMGLADKMAIQLALELNQQAEIDFVVFASRHGQLNRTHKLLTHFFQQDEMSPTDFATAVHNAPAGQFSILAKQTAPISSIVAEENTFCASILEALLALDNGKKSVLVVFFDDQIPDFYKDYFPENEISEAYAIGLLLTSGNEWKLSLNSSDKQATECQQGLAFLRAYFQQKREFSLYYEQQQWQFSRN</sequence>
<dbReference type="HOGENOM" id="CLU_086378_1_1_6"/>
<dbReference type="AlphaFoldDB" id="C9PNT3"/>
<evidence type="ECO:0000313" key="2">
    <source>
        <dbReference type="EMBL" id="EEX50724.1"/>
    </source>
</evidence>
<protein>
    <recommendedName>
        <fullName evidence="1">Beta-ketoacyl synthase-like N-terminal domain-containing protein</fullName>
    </recommendedName>
</protein>
<proteinExistence type="predicted"/>
<organism evidence="2 3">
    <name type="scientific">Pasteurella dagmatis ATCC 43325</name>
    <dbReference type="NCBI Taxonomy" id="667128"/>
    <lineage>
        <taxon>Bacteria</taxon>
        <taxon>Pseudomonadati</taxon>
        <taxon>Pseudomonadota</taxon>
        <taxon>Gammaproteobacteria</taxon>
        <taxon>Pasteurellales</taxon>
        <taxon>Pasteurellaceae</taxon>
        <taxon>Pasteurella</taxon>
    </lineage>
</organism>
<dbReference type="InterPro" id="IPR014030">
    <property type="entry name" value="Ketoacyl_synth_N"/>
</dbReference>
<accession>C9PNT3</accession>
<gene>
    <name evidence="2" type="ORF">HMPREF0621_0665</name>
</gene>
<dbReference type="GO" id="GO:0016746">
    <property type="term" value="F:acyltransferase activity"/>
    <property type="evidence" value="ECO:0007669"/>
    <property type="project" value="InterPro"/>
</dbReference>
<dbReference type="OrthoDB" id="9798676at2"/>
<comment type="caution">
    <text evidence="2">The sequence shown here is derived from an EMBL/GenBank/DDBJ whole genome shotgun (WGS) entry which is preliminary data.</text>
</comment>
<dbReference type="Pfam" id="PF13723">
    <property type="entry name" value="Ketoacyl-synt_2"/>
    <property type="match status" value="1"/>
</dbReference>
<dbReference type="EMBL" id="ACZR01000006">
    <property type="protein sequence ID" value="EEX50724.1"/>
    <property type="molecule type" value="Genomic_DNA"/>
</dbReference>
<evidence type="ECO:0000259" key="1">
    <source>
        <dbReference type="Pfam" id="PF13723"/>
    </source>
</evidence>
<reference evidence="2 3" key="1">
    <citation type="submission" date="2009-10" db="EMBL/GenBank/DDBJ databases">
        <authorList>
            <person name="Muzny D."/>
            <person name="Qin X."/>
            <person name="Deng J."/>
            <person name="Jiang H."/>
            <person name="Liu Y."/>
            <person name="Qu J."/>
            <person name="Song X.-Z."/>
            <person name="Zhang L."/>
            <person name="Thornton R."/>
            <person name="Coyle M."/>
            <person name="Francisco L."/>
            <person name="Jackson L."/>
            <person name="Javaid M."/>
            <person name="Korchina V."/>
            <person name="Kovar C."/>
            <person name="Mata R."/>
            <person name="Mathew T."/>
            <person name="Ngo R."/>
            <person name="Nguyen L."/>
            <person name="Nguyen N."/>
            <person name="Okwuonu G."/>
            <person name="Ongeri F."/>
            <person name="Pham C."/>
            <person name="Simmons D."/>
            <person name="Wilczek-Boney K."/>
            <person name="Hale W."/>
            <person name="Jakkamsetti A."/>
            <person name="Pham P."/>
            <person name="Ruth R."/>
            <person name="San Lucas F."/>
            <person name="Warren J."/>
            <person name="Zhang J."/>
            <person name="Zhao Z."/>
            <person name="Zhou C."/>
            <person name="Zhu D."/>
            <person name="Lee S."/>
            <person name="Bess C."/>
            <person name="Blankenburg K."/>
            <person name="Forbes L."/>
            <person name="Fu Q."/>
            <person name="Gubbala S."/>
            <person name="Hirani K."/>
            <person name="Jayaseelan J.C."/>
            <person name="Lara F."/>
            <person name="Munidasa M."/>
            <person name="Palculict T."/>
            <person name="Patil S."/>
            <person name="Pu L.-L."/>
            <person name="Saada N."/>
            <person name="Tang L."/>
            <person name="Weissenberger G."/>
            <person name="Zhu Y."/>
            <person name="Hemphill L."/>
            <person name="Shang Y."/>
            <person name="Youmans B."/>
            <person name="Ayvaz T."/>
            <person name="Ross M."/>
            <person name="Santibanez J."/>
            <person name="Aqrawi P."/>
            <person name="Gross S."/>
            <person name="Joshi V."/>
            <person name="Fowler G."/>
            <person name="Nazareth L."/>
            <person name="Reid J."/>
            <person name="Worley K."/>
            <person name="Petrosino J."/>
            <person name="Highlander S."/>
            <person name="Gibbs R."/>
        </authorList>
    </citation>
    <scope>NUCLEOTIDE SEQUENCE [LARGE SCALE GENOMIC DNA]</scope>
    <source>
        <strain evidence="2 3">ATCC 43325</strain>
    </source>
</reference>
<dbReference type="STRING" id="667128.HMPREF0621_0665"/>